<sequence>MTRIAICAPATPISREIASQALRLVDEFPGLSLDFHEQCFAQNGHFAGPDALRLSALLECANDPAFDAVWLAKGGYGANRIALPAIEAMTDAARDKIYLGYSDGGYLLGALYRHGIGRPVHGPMVVDLRRQGGVDAIRRALAYFAGDVAGLEPSLDDRPTVAFNLMTLAMLCGTPLMPDLTGHVVMVEEVSEHLYAVDRLMFHVTSQLGNIAGLRLGRVSAVPENDRPFGADPEQIARYWCDRAAIPFLGAADIGHDSANRIVPFGLAGSRELP</sequence>
<evidence type="ECO:0000256" key="3">
    <source>
        <dbReference type="ARBA" id="ARBA00022670"/>
    </source>
</evidence>
<name>A0A6I4TW74_9SPHN</name>
<evidence type="ECO:0000256" key="2">
    <source>
        <dbReference type="ARBA" id="ARBA00022645"/>
    </source>
</evidence>
<comment type="caution">
    <text evidence="8">The sequence shown here is derived from an EMBL/GenBank/DDBJ whole genome shotgun (WGS) entry which is preliminary data.</text>
</comment>
<dbReference type="GO" id="GO:0006508">
    <property type="term" value="P:proteolysis"/>
    <property type="evidence" value="ECO:0007669"/>
    <property type="project" value="UniProtKB-KW"/>
</dbReference>
<keyword evidence="3" id="KW-0645">Protease</keyword>
<reference evidence="8 9" key="1">
    <citation type="submission" date="2019-12" db="EMBL/GenBank/DDBJ databases">
        <title>Genomic-based taxomic classification of the family Erythrobacteraceae.</title>
        <authorList>
            <person name="Xu L."/>
        </authorList>
    </citation>
    <scope>NUCLEOTIDE SEQUENCE [LARGE SCALE GENOMIC DNA]</scope>
    <source>
        <strain evidence="8 9">S36</strain>
    </source>
</reference>
<keyword evidence="4" id="KW-0378">Hydrolase</keyword>
<dbReference type="InterPro" id="IPR027478">
    <property type="entry name" value="LdcA_N"/>
</dbReference>
<dbReference type="SUPFAM" id="SSF141986">
    <property type="entry name" value="LD-carboxypeptidase A C-terminal domain-like"/>
    <property type="match status" value="1"/>
</dbReference>
<evidence type="ECO:0000313" key="9">
    <source>
        <dbReference type="Proteomes" id="UP000469430"/>
    </source>
</evidence>
<dbReference type="PANTHER" id="PTHR30237">
    <property type="entry name" value="MURAMOYLTETRAPEPTIDE CARBOXYPEPTIDASE"/>
    <property type="match status" value="1"/>
</dbReference>
<protein>
    <submittedName>
        <fullName evidence="8">LD-carboxypeptidase</fullName>
    </submittedName>
</protein>
<keyword evidence="5" id="KW-0720">Serine protease</keyword>
<dbReference type="PANTHER" id="PTHR30237:SF2">
    <property type="entry name" value="MUREIN TETRAPEPTIDE CARBOXYPEPTIDASE"/>
    <property type="match status" value="1"/>
</dbReference>
<dbReference type="Gene3D" id="3.40.50.10740">
    <property type="entry name" value="Class I glutamine amidotransferase-like"/>
    <property type="match status" value="1"/>
</dbReference>
<dbReference type="OrthoDB" id="9807329at2"/>
<dbReference type="InterPro" id="IPR003507">
    <property type="entry name" value="S66_fam"/>
</dbReference>
<keyword evidence="9" id="KW-1185">Reference proteome</keyword>
<dbReference type="Proteomes" id="UP000469430">
    <property type="component" value="Unassembled WGS sequence"/>
</dbReference>
<dbReference type="SUPFAM" id="SSF52317">
    <property type="entry name" value="Class I glutamine amidotransferase-like"/>
    <property type="match status" value="1"/>
</dbReference>
<evidence type="ECO:0000313" key="8">
    <source>
        <dbReference type="EMBL" id="MXO99057.1"/>
    </source>
</evidence>
<dbReference type="GO" id="GO:0004180">
    <property type="term" value="F:carboxypeptidase activity"/>
    <property type="evidence" value="ECO:0007669"/>
    <property type="project" value="UniProtKB-KW"/>
</dbReference>
<dbReference type="AlphaFoldDB" id="A0A6I4TW74"/>
<gene>
    <name evidence="8" type="ORF">GRI97_08660</name>
</gene>
<dbReference type="Pfam" id="PF17676">
    <property type="entry name" value="Peptidase_S66C"/>
    <property type="match status" value="1"/>
</dbReference>
<dbReference type="InterPro" id="IPR027461">
    <property type="entry name" value="Carboxypeptidase_A_C_sf"/>
</dbReference>
<dbReference type="RefSeq" id="WP_161390637.1">
    <property type="nucleotide sequence ID" value="NZ_JBHSCP010000001.1"/>
</dbReference>
<organism evidence="8 9">
    <name type="scientific">Croceibacterium xixiisoli</name>
    <dbReference type="NCBI Taxonomy" id="1476466"/>
    <lineage>
        <taxon>Bacteria</taxon>
        <taxon>Pseudomonadati</taxon>
        <taxon>Pseudomonadota</taxon>
        <taxon>Alphaproteobacteria</taxon>
        <taxon>Sphingomonadales</taxon>
        <taxon>Erythrobacteraceae</taxon>
        <taxon>Croceibacterium</taxon>
    </lineage>
</organism>
<evidence type="ECO:0000259" key="6">
    <source>
        <dbReference type="Pfam" id="PF02016"/>
    </source>
</evidence>
<feature type="domain" description="LD-carboxypeptidase N-terminal" evidence="6">
    <location>
        <begin position="4"/>
        <end position="117"/>
    </location>
</feature>
<feature type="domain" description="LD-carboxypeptidase C-terminal" evidence="7">
    <location>
        <begin position="164"/>
        <end position="267"/>
    </location>
</feature>
<dbReference type="InterPro" id="IPR040921">
    <property type="entry name" value="Peptidase_S66C"/>
</dbReference>
<dbReference type="EMBL" id="WTYJ01000001">
    <property type="protein sequence ID" value="MXO99057.1"/>
    <property type="molecule type" value="Genomic_DNA"/>
</dbReference>
<evidence type="ECO:0000256" key="1">
    <source>
        <dbReference type="ARBA" id="ARBA00010233"/>
    </source>
</evidence>
<dbReference type="InterPro" id="IPR029062">
    <property type="entry name" value="Class_I_gatase-like"/>
</dbReference>
<dbReference type="InterPro" id="IPR040449">
    <property type="entry name" value="Peptidase_S66_N"/>
</dbReference>
<accession>A0A6I4TW74</accession>
<dbReference type="CDD" id="cd07025">
    <property type="entry name" value="Peptidase_S66"/>
    <property type="match status" value="1"/>
</dbReference>
<evidence type="ECO:0000256" key="5">
    <source>
        <dbReference type="ARBA" id="ARBA00022825"/>
    </source>
</evidence>
<dbReference type="GO" id="GO:0008236">
    <property type="term" value="F:serine-type peptidase activity"/>
    <property type="evidence" value="ECO:0007669"/>
    <property type="project" value="UniProtKB-KW"/>
</dbReference>
<keyword evidence="2 8" id="KW-0121">Carboxypeptidase</keyword>
<comment type="similarity">
    <text evidence="1">Belongs to the peptidase S66 family.</text>
</comment>
<proteinExistence type="inferred from homology"/>
<dbReference type="Pfam" id="PF02016">
    <property type="entry name" value="Peptidase_S66"/>
    <property type="match status" value="1"/>
</dbReference>
<evidence type="ECO:0000259" key="7">
    <source>
        <dbReference type="Pfam" id="PF17676"/>
    </source>
</evidence>
<evidence type="ECO:0000256" key="4">
    <source>
        <dbReference type="ARBA" id="ARBA00022801"/>
    </source>
</evidence>
<dbReference type="Gene3D" id="3.50.30.60">
    <property type="entry name" value="LD-carboxypeptidase A C-terminal domain-like"/>
    <property type="match status" value="1"/>
</dbReference>